<evidence type="ECO:0000256" key="1">
    <source>
        <dbReference type="SAM" id="MobiDB-lite"/>
    </source>
</evidence>
<keyword evidence="3" id="KW-1185">Reference proteome</keyword>
<dbReference type="EMBL" id="PVMZ01000001">
    <property type="protein sequence ID" value="PRX25610.1"/>
    <property type="molecule type" value="Genomic_DNA"/>
</dbReference>
<reference evidence="2 3" key="1">
    <citation type="submission" date="2018-03" db="EMBL/GenBank/DDBJ databases">
        <title>Genomic Encyclopedia of Archaeal and Bacterial Type Strains, Phase II (KMG-II): from individual species to whole genera.</title>
        <authorList>
            <person name="Goeker M."/>
        </authorList>
    </citation>
    <scope>NUCLEOTIDE SEQUENCE [LARGE SCALE GENOMIC DNA]</scope>
    <source>
        <strain evidence="2 3">DSM 43146</strain>
    </source>
</reference>
<gene>
    <name evidence="2" type="ORF">CLV67_101327</name>
</gene>
<sequence>MPPLRPLTKPESAEAMRQTRQNLAATEQWPEGTLDNCDKLALRFPGWLIWFQSERTVGGRCHAAVYVASRWTVHDGHRQFQASDPDGLTALIEAHDYPPPPAS</sequence>
<accession>A0A2T0KPF5</accession>
<name>A0A2T0KPF5_9ACTN</name>
<dbReference type="RefSeq" id="WP_106315330.1">
    <property type="nucleotide sequence ID" value="NZ_BOMO01000024.1"/>
</dbReference>
<evidence type="ECO:0000313" key="3">
    <source>
        <dbReference type="Proteomes" id="UP000239415"/>
    </source>
</evidence>
<dbReference type="Proteomes" id="UP000239415">
    <property type="component" value="Unassembled WGS sequence"/>
</dbReference>
<dbReference type="AlphaFoldDB" id="A0A2T0KPF5"/>
<protein>
    <submittedName>
        <fullName evidence="2">Uncharacterized protein</fullName>
    </submittedName>
</protein>
<comment type="caution">
    <text evidence="2">The sequence shown here is derived from an EMBL/GenBank/DDBJ whole genome shotgun (WGS) entry which is preliminary data.</text>
</comment>
<organism evidence="2 3">
    <name type="scientific">Actinoplanes italicus</name>
    <dbReference type="NCBI Taxonomy" id="113567"/>
    <lineage>
        <taxon>Bacteria</taxon>
        <taxon>Bacillati</taxon>
        <taxon>Actinomycetota</taxon>
        <taxon>Actinomycetes</taxon>
        <taxon>Micromonosporales</taxon>
        <taxon>Micromonosporaceae</taxon>
        <taxon>Actinoplanes</taxon>
    </lineage>
</organism>
<feature type="region of interest" description="Disordered" evidence="1">
    <location>
        <begin position="1"/>
        <end position="30"/>
    </location>
</feature>
<proteinExistence type="predicted"/>
<evidence type="ECO:0000313" key="2">
    <source>
        <dbReference type="EMBL" id="PRX25610.1"/>
    </source>
</evidence>